<sequence>MELPALIVLALALVAGLSYFAILPRPAGHVRAIWKTLPVALLAFYAFLMEAPALLVLALVLSALGDAFLAYEGEKNFIGGLSSFLLAHIAYGVLFYEIGDLRFLTDETWRLAAAGLSVALAVLLVAFLWRPAARLAPAVLAYATAIAAMAILSLSVLSVAVFVGAALFLSSDAVLAVETFKMEKSHPMRWLAALYVWASYFAAQVVLTLAVVAIAS</sequence>
<feature type="transmembrane region" description="Helical" evidence="6">
    <location>
        <begin position="42"/>
        <end position="65"/>
    </location>
</feature>
<dbReference type="PANTHER" id="PTHR31885:SF6">
    <property type="entry name" value="GH04784P"/>
    <property type="match status" value="1"/>
</dbReference>
<evidence type="ECO:0000256" key="6">
    <source>
        <dbReference type="SAM" id="Phobius"/>
    </source>
</evidence>
<evidence type="ECO:0000256" key="4">
    <source>
        <dbReference type="ARBA" id="ARBA00022989"/>
    </source>
</evidence>
<gene>
    <name evidence="7" type="ORF">RHIZ70_3450</name>
</gene>
<evidence type="ECO:0000256" key="1">
    <source>
        <dbReference type="ARBA" id="ARBA00004141"/>
    </source>
</evidence>
<dbReference type="EMBL" id="UEYP01000005">
    <property type="protein sequence ID" value="SSC67742.1"/>
    <property type="molecule type" value="Genomic_DNA"/>
</dbReference>
<dbReference type="PANTHER" id="PTHR31885">
    <property type="entry name" value="GH04784P"/>
    <property type="match status" value="1"/>
</dbReference>
<keyword evidence="4 6" id="KW-1133">Transmembrane helix</keyword>
<evidence type="ECO:0000256" key="2">
    <source>
        <dbReference type="ARBA" id="ARBA00007375"/>
    </source>
</evidence>
<dbReference type="AlphaFoldDB" id="A0A376AIU2"/>
<evidence type="ECO:0000313" key="7">
    <source>
        <dbReference type="EMBL" id="SSC67742.1"/>
    </source>
</evidence>
<keyword evidence="3 6" id="KW-0812">Transmembrane</keyword>
<dbReference type="RefSeq" id="WP_115670303.1">
    <property type="nucleotide sequence ID" value="NZ_UEYP01000005.1"/>
</dbReference>
<dbReference type="GO" id="GO:0016020">
    <property type="term" value="C:membrane"/>
    <property type="evidence" value="ECO:0007669"/>
    <property type="project" value="UniProtKB-SubCell"/>
</dbReference>
<dbReference type="GO" id="GO:0016787">
    <property type="term" value="F:hydrolase activity"/>
    <property type="evidence" value="ECO:0007669"/>
    <property type="project" value="TreeGrafter"/>
</dbReference>
<comment type="similarity">
    <text evidence="2">Belongs to the TMEM86 family.</text>
</comment>
<keyword evidence="5 6" id="KW-0472">Membrane</keyword>
<feature type="transmembrane region" description="Helical" evidence="6">
    <location>
        <begin position="141"/>
        <end position="170"/>
    </location>
</feature>
<reference evidence="8" key="1">
    <citation type="submission" date="2018-07" db="EMBL/GenBank/DDBJ databases">
        <authorList>
            <person name="Peiro R."/>
            <person name="Begona"/>
            <person name="Cbmso G."/>
            <person name="Lopez M."/>
            <person name="Gonzalez S."/>
        </authorList>
    </citation>
    <scope>NUCLEOTIDE SEQUENCE [LARGE SCALE GENOMIC DNA]</scope>
</reference>
<dbReference type="Proteomes" id="UP000254764">
    <property type="component" value="Unassembled WGS sequence"/>
</dbReference>
<dbReference type="STRING" id="1336235.GCA_000518785_02849"/>
<name>A0A376AIU2_9HYPH</name>
<feature type="transmembrane region" description="Helical" evidence="6">
    <location>
        <begin position="77"/>
        <end position="96"/>
    </location>
</feature>
<feature type="transmembrane region" description="Helical" evidence="6">
    <location>
        <begin position="190"/>
        <end position="215"/>
    </location>
</feature>
<protein>
    <recommendedName>
        <fullName evidence="9">YhhN-like protein</fullName>
    </recommendedName>
</protein>
<evidence type="ECO:0000256" key="3">
    <source>
        <dbReference type="ARBA" id="ARBA00022692"/>
    </source>
</evidence>
<organism evidence="7 8">
    <name type="scientific">Ciceribacter selenitireducens ATCC BAA-1503</name>
    <dbReference type="NCBI Taxonomy" id="1336235"/>
    <lineage>
        <taxon>Bacteria</taxon>
        <taxon>Pseudomonadati</taxon>
        <taxon>Pseudomonadota</taxon>
        <taxon>Alphaproteobacteria</taxon>
        <taxon>Hyphomicrobiales</taxon>
        <taxon>Rhizobiaceae</taxon>
        <taxon>Ciceribacter</taxon>
    </lineage>
</organism>
<comment type="subcellular location">
    <subcellularLocation>
        <location evidence="1">Membrane</location>
        <topology evidence="1">Multi-pass membrane protein</topology>
    </subcellularLocation>
</comment>
<feature type="transmembrane region" description="Helical" evidence="6">
    <location>
        <begin position="108"/>
        <end position="129"/>
    </location>
</feature>
<proteinExistence type="inferred from homology"/>
<keyword evidence="8" id="KW-1185">Reference proteome</keyword>
<evidence type="ECO:0000313" key="8">
    <source>
        <dbReference type="Proteomes" id="UP000254764"/>
    </source>
</evidence>
<dbReference type="Pfam" id="PF07947">
    <property type="entry name" value="YhhN"/>
    <property type="match status" value="1"/>
</dbReference>
<dbReference type="InterPro" id="IPR012506">
    <property type="entry name" value="TMEM86B-like"/>
</dbReference>
<accession>A0A376AIU2</accession>
<evidence type="ECO:0000256" key="5">
    <source>
        <dbReference type="ARBA" id="ARBA00023136"/>
    </source>
</evidence>
<evidence type="ECO:0008006" key="9">
    <source>
        <dbReference type="Google" id="ProtNLM"/>
    </source>
</evidence>
<dbReference type="OrthoDB" id="7266492at2"/>